<evidence type="ECO:0000313" key="1">
    <source>
        <dbReference type="EMBL" id="MCT9002060.1"/>
    </source>
</evidence>
<dbReference type="Proteomes" id="UP001300496">
    <property type="component" value="Unassembled WGS sequence"/>
</dbReference>
<evidence type="ECO:0008006" key="3">
    <source>
        <dbReference type="Google" id="ProtNLM"/>
    </source>
</evidence>
<dbReference type="PANTHER" id="PTHR47691:SF3">
    <property type="entry name" value="HTH-TYPE TRANSCRIPTIONAL REGULATOR RV0890C-RELATED"/>
    <property type="match status" value="1"/>
</dbReference>
<reference evidence="1 2" key="1">
    <citation type="journal article" date="2024" name="Int. J. Syst. Evol. Microbiol.">
        <title>Microbacterium memoriense sp. nov., a member of the Actinomycetota from marine beach sediment of the north coast of Portugal.</title>
        <authorList>
            <person name="Santos J.D.N.D."/>
            <person name="Klimek D."/>
            <person name="Calusinska M."/>
            <person name="Lobo-da-Cunha A."/>
            <person name="Catita J."/>
            <person name="Goncalves H."/>
            <person name="Gonzalez I."/>
            <person name="Lage O.M."/>
        </authorList>
    </citation>
    <scope>NUCLEOTIDE SEQUENCE [LARGE SCALE GENOMIC DNA]</scope>
    <source>
        <strain evidence="1 2">PMIC_1C1B</strain>
    </source>
</reference>
<dbReference type="RefSeq" id="WP_261606596.1">
    <property type="nucleotide sequence ID" value="NZ_JAODOR010000008.1"/>
</dbReference>
<gene>
    <name evidence="1" type="ORF">N4R40_06740</name>
</gene>
<dbReference type="PRINTS" id="PR00364">
    <property type="entry name" value="DISEASERSIST"/>
</dbReference>
<accession>A0ABT2PBV7</accession>
<comment type="caution">
    <text evidence="1">The sequence shown here is derived from an EMBL/GenBank/DDBJ whole genome shotgun (WGS) entry which is preliminary data.</text>
</comment>
<dbReference type="SUPFAM" id="SSF52540">
    <property type="entry name" value="P-loop containing nucleoside triphosphate hydrolases"/>
    <property type="match status" value="1"/>
</dbReference>
<dbReference type="PANTHER" id="PTHR47691">
    <property type="entry name" value="REGULATOR-RELATED"/>
    <property type="match status" value="1"/>
</dbReference>
<name>A0ABT2PBV7_9MICO</name>
<proteinExistence type="predicted"/>
<protein>
    <recommendedName>
        <fullName evidence="3">AAA+ ATPase domain-containing protein</fullName>
    </recommendedName>
</protein>
<dbReference type="EMBL" id="JAODOR010000008">
    <property type="protein sequence ID" value="MCT9002060.1"/>
    <property type="molecule type" value="Genomic_DNA"/>
</dbReference>
<sequence length="763" mass="80953">MDVWRYADVAEGDAVPLAHALETLEVFRDPSTVDALPYEGAGVSPFLPAARAQVSATVRRAIVRAVDAHRRHPLAIAIAERLLAIDPDDPEVRGLLVAAQESALGHSFSEVSATVERRGALPAAPTRRIGVPSPVAAYLRRPEDESRLATALRLSRLVSLVGASGVGKSRLAIEWARGQASSTQEHVWFCRVDGGRSWMRELSLSVGAAGGTTEDLVKRLAPLRGTIVLDGLDESPDTVDDLITILEQAHGVCVLITARRALGLPGESVRRVAALSHADAKALFALRMGSSPDDREVQSLISALGGLPLGIEMAAARVAQIPPGSVIEVLLTPRDGGASLDTALDTTIALLGDPERDALRELSEFRGPFAEDAAAAVGGTTQDELETLIRWSLVREELLGDLRLFRMPEAIRRHVATGSAPPEGSRSRHTAWFAARALRAFHDLTTTDAREAWQRLDAERADIAAAFENAVMDGDRTSALSIAAGLSWAGVQTGTQQATLGLARRAAAVPGEAPPHIEAQSRLGRGILAYQLGAVPEARVALDEAIMSAARAQIPDLLALAHAFSAYLHTLDADGAEHAMSAILAAHDHVAEASSSTRAMVTLISAQVERAAGDHSRALHHAKTAHELADHAGHGWVSLMSRVVEAKVRLDARDPHASLAAICEVLDEPRVLADPISVLIAASVAAGAAAALGEDAAGARIIGAVDAIGLRYGFNPRANEPADFARYRRRVREGLSSQEWRDAYANGTSLTLAELVEQTSRLR</sequence>
<keyword evidence="2" id="KW-1185">Reference proteome</keyword>
<evidence type="ECO:0000313" key="2">
    <source>
        <dbReference type="Proteomes" id="UP001300496"/>
    </source>
</evidence>
<dbReference type="InterPro" id="IPR027417">
    <property type="entry name" value="P-loop_NTPase"/>
</dbReference>
<dbReference type="Gene3D" id="3.40.50.300">
    <property type="entry name" value="P-loop containing nucleotide triphosphate hydrolases"/>
    <property type="match status" value="1"/>
</dbReference>
<organism evidence="1 2">
    <name type="scientific">Microbacterium memoriense</name>
    <dbReference type="NCBI Taxonomy" id="2978350"/>
    <lineage>
        <taxon>Bacteria</taxon>
        <taxon>Bacillati</taxon>
        <taxon>Actinomycetota</taxon>
        <taxon>Actinomycetes</taxon>
        <taxon>Micrococcales</taxon>
        <taxon>Microbacteriaceae</taxon>
        <taxon>Microbacterium</taxon>
    </lineage>
</organism>